<name>A0ABW5WRR6_9STAP</name>
<dbReference type="Gene3D" id="3.20.20.30">
    <property type="entry name" value="Luciferase-like domain"/>
    <property type="match status" value="1"/>
</dbReference>
<dbReference type="InterPro" id="IPR011251">
    <property type="entry name" value="Luciferase-like_dom"/>
</dbReference>
<dbReference type="NCBIfam" id="TIGR03558">
    <property type="entry name" value="oxido_grp_1"/>
    <property type="match status" value="1"/>
</dbReference>
<dbReference type="RefSeq" id="WP_377771564.1">
    <property type="nucleotide sequence ID" value="NZ_JBHUOQ010000001.1"/>
</dbReference>
<dbReference type="GO" id="GO:0016491">
    <property type="term" value="F:oxidoreductase activity"/>
    <property type="evidence" value="ECO:0007669"/>
    <property type="project" value="UniProtKB-KW"/>
</dbReference>
<dbReference type="EMBL" id="JBHUOQ010000001">
    <property type="protein sequence ID" value="MFD2829506.1"/>
    <property type="molecule type" value="Genomic_DNA"/>
</dbReference>
<dbReference type="EC" id="1.-.-.-" evidence="3"/>
<reference evidence="4" key="1">
    <citation type="journal article" date="2019" name="Int. J. Syst. Evol. Microbiol.">
        <title>The Global Catalogue of Microorganisms (GCM) 10K type strain sequencing project: providing services to taxonomists for standard genome sequencing and annotation.</title>
        <authorList>
            <consortium name="The Broad Institute Genomics Platform"/>
            <consortium name="The Broad Institute Genome Sequencing Center for Infectious Disease"/>
            <person name="Wu L."/>
            <person name="Ma J."/>
        </authorList>
    </citation>
    <scope>NUCLEOTIDE SEQUENCE [LARGE SCALE GENOMIC DNA]</scope>
    <source>
        <strain evidence="4">KCTC 33575</strain>
    </source>
</reference>
<keyword evidence="3" id="KW-0560">Oxidoreductase</keyword>
<dbReference type="InterPro" id="IPR050766">
    <property type="entry name" value="Bact_Lucif_Oxidored"/>
</dbReference>
<gene>
    <name evidence="3" type="ORF">ACFSX4_03435</name>
</gene>
<evidence type="ECO:0000313" key="3">
    <source>
        <dbReference type="EMBL" id="MFD2829506.1"/>
    </source>
</evidence>
<evidence type="ECO:0000259" key="2">
    <source>
        <dbReference type="Pfam" id="PF00296"/>
    </source>
</evidence>
<evidence type="ECO:0000256" key="1">
    <source>
        <dbReference type="ARBA" id="ARBA00007789"/>
    </source>
</evidence>
<dbReference type="Pfam" id="PF00296">
    <property type="entry name" value="Bac_luciferase"/>
    <property type="match status" value="1"/>
</dbReference>
<accession>A0ABW5WRR6</accession>
<comment type="caution">
    <text evidence="3">The sequence shown here is derived from an EMBL/GenBank/DDBJ whole genome shotgun (WGS) entry which is preliminary data.</text>
</comment>
<dbReference type="Proteomes" id="UP001597519">
    <property type="component" value="Unassembled WGS sequence"/>
</dbReference>
<sequence length="329" mass="36585">MKISILDQAVVSKGESSRDALNNTVDLAVFADKSGFYRFWIAEHHGMTGFASSAPEVVLSAIGQLTKDIRIGSGATLLPYYKPFKVAEQYHTLSALYPGRIDLGIGRAPGGPAEVSEALSDNYLKNALNMPELAKELINYINYDNTDYKLKITPKNEEVPEVWMLGTSEKSAEAAGQAGLNYCFGEFMSNAGDIKKVLKTYKDNLSGNNGKVIVTITAFCAETTEKARDIAMSSIIFGIMKEREFGESKNDDRLPSVEEAKSFILTEEENRKVSHRMDSMIIGSQQEVGNMLERIYSDENVDELMISTNTHLLEDKINSFRLIKEYLDK</sequence>
<proteinExistence type="predicted"/>
<comment type="similarity">
    <text evidence="1">To bacterial alkanal monooxygenase alpha and beta chains.</text>
</comment>
<protein>
    <submittedName>
        <fullName evidence="3">MsnO8 family LLM class oxidoreductase</fullName>
        <ecNumber evidence="3">1.-.-.-</ecNumber>
    </submittedName>
</protein>
<keyword evidence="4" id="KW-1185">Reference proteome</keyword>
<organism evidence="3 4">
    <name type="scientific">Corticicoccus populi</name>
    <dbReference type="NCBI Taxonomy" id="1812821"/>
    <lineage>
        <taxon>Bacteria</taxon>
        <taxon>Bacillati</taxon>
        <taxon>Bacillota</taxon>
        <taxon>Bacilli</taxon>
        <taxon>Bacillales</taxon>
        <taxon>Staphylococcaceae</taxon>
        <taxon>Corticicoccus</taxon>
    </lineage>
</organism>
<dbReference type="PANTHER" id="PTHR30137">
    <property type="entry name" value="LUCIFERASE-LIKE MONOOXYGENASE"/>
    <property type="match status" value="1"/>
</dbReference>
<dbReference type="SUPFAM" id="SSF51679">
    <property type="entry name" value="Bacterial luciferase-like"/>
    <property type="match status" value="1"/>
</dbReference>
<dbReference type="InterPro" id="IPR019949">
    <property type="entry name" value="CmoO-like"/>
</dbReference>
<feature type="domain" description="Luciferase-like" evidence="2">
    <location>
        <begin position="1"/>
        <end position="294"/>
    </location>
</feature>
<evidence type="ECO:0000313" key="4">
    <source>
        <dbReference type="Proteomes" id="UP001597519"/>
    </source>
</evidence>
<dbReference type="InterPro" id="IPR036661">
    <property type="entry name" value="Luciferase-like_sf"/>
</dbReference>
<dbReference type="PANTHER" id="PTHR30137:SF20">
    <property type="entry name" value="N-ACETYL-S-ALKYLCYSTEINE MONOOXYGENASE"/>
    <property type="match status" value="1"/>
</dbReference>